<protein>
    <recommendedName>
        <fullName evidence="2">asparaginase</fullName>
        <ecNumber evidence="2">3.5.1.1</ecNumber>
    </recommendedName>
</protein>
<dbReference type="InterPro" id="IPR020827">
    <property type="entry name" value="Asparaginase/glutaminase_AS1"/>
</dbReference>
<dbReference type="Gene3D" id="3.40.50.40">
    <property type="match status" value="1"/>
</dbReference>
<dbReference type="InterPro" id="IPR027473">
    <property type="entry name" value="L-asparaginase_C"/>
</dbReference>
<reference evidence="12 14" key="1">
    <citation type="submission" date="2015-10" db="EMBL/GenBank/DDBJ databases">
        <title>The cercosporin biosynthetic gene cluster was horizontally transferred to several fungal lineages and shown to be expanded in Cercospora beticola based on microsynteny with recipient genomes.</title>
        <authorList>
            <person name="De Jonge R."/>
            <person name="Ebert M.K."/>
            <person name="Suttle J.C."/>
            <person name="Jurick Ii W.M."/>
            <person name="Secor G.A."/>
            <person name="Thomma B.P."/>
            <person name="Van De Peer Y."/>
            <person name="Bolton M.D."/>
        </authorList>
    </citation>
    <scope>NUCLEOTIDE SEQUENCE [LARGE SCALE GENOMIC DNA]</scope>
    <source>
        <strain evidence="12 14">09-40</strain>
    </source>
</reference>
<evidence type="ECO:0000256" key="8">
    <source>
        <dbReference type="RuleBase" id="RU004456"/>
    </source>
</evidence>
<feature type="signal peptide" evidence="9">
    <location>
        <begin position="1"/>
        <end position="19"/>
    </location>
</feature>
<dbReference type="InterPro" id="IPR004550">
    <property type="entry name" value="AsnASE_II"/>
</dbReference>
<dbReference type="OrthoDB" id="542841at2759"/>
<dbReference type="Gene3D" id="3.40.50.1170">
    <property type="entry name" value="L-asparaginase, N-terminal domain"/>
    <property type="match status" value="1"/>
</dbReference>
<evidence type="ECO:0000259" key="11">
    <source>
        <dbReference type="Pfam" id="PF17763"/>
    </source>
</evidence>
<dbReference type="GO" id="GO:0004067">
    <property type="term" value="F:asparaginase activity"/>
    <property type="evidence" value="ECO:0007669"/>
    <property type="project" value="UniProtKB-UniRule"/>
</dbReference>
<dbReference type="PIRSF" id="PIRSF500176">
    <property type="entry name" value="L_ASNase"/>
    <property type="match status" value="1"/>
</dbReference>
<dbReference type="PROSITE" id="PS00144">
    <property type="entry name" value="ASN_GLN_ASE_1"/>
    <property type="match status" value="1"/>
</dbReference>
<dbReference type="InterPro" id="IPR037152">
    <property type="entry name" value="L-asparaginase_N_sf"/>
</dbReference>
<dbReference type="PRINTS" id="PR00139">
    <property type="entry name" value="ASNGLNASE"/>
</dbReference>
<feature type="binding site" evidence="6">
    <location>
        <begin position="132"/>
        <end position="133"/>
    </location>
    <ligand>
        <name>substrate</name>
    </ligand>
</feature>
<gene>
    <name evidence="12" type="ORF">CB0940_00102</name>
    <name evidence="13" type="ORF">RHO25_000104</name>
</gene>
<dbReference type="SMART" id="SM00870">
    <property type="entry name" value="Asparaginase"/>
    <property type="match status" value="1"/>
</dbReference>
<evidence type="ECO:0000313" key="15">
    <source>
        <dbReference type="Proteomes" id="UP001302367"/>
    </source>
</evidence>
<reference evidence="13 15" key="2">
    <citation type="submission" date="2023-09" db="EMBL/GenBank/DDBJ databases">
        <title>Complete-Gapless Cercospora beticola genome.</title>
        <authorList>
            <person name="Wyatt N.A."/>
            <person name="Spanner R.E."/>
            <person name="Bolton M.D."/>
        </authorList>
    </citation>
    <scope>NUCLEOTIDE SEQUENCE [LARGE SCALE GENOMIC DNA]</scope>
    <source>
        <strain evidence="13">Cb09-40</strain>
    </source>
</reference>
<dbReference type="Proteomes" id="UP001302367">
    <property type="component" value="Chromosome 1"/>
</dbReference>
<evidence type="ECO:0000256" key="5">
    <source>
        <dbReference type="PIRSR" id="PIRSR001220-1"/>
    </source>
</evidence>
<evidence type="ECO:0000313" key="12">
    <source>
        <dbReference type="EMBL" id="PIB01187.1"/>
    </source>
</evidence>
<evidence type="ECO:0000256" key="4">
    <source>
        <dbReference type="ARBA" id="ARBA00049366"/>
    </source>
</evidence>
<dbReference type="Proteomes" id="UP000230605">
    <property type="component" value="Chromosome 1"/>
</dbReference>
<dbReference type="InterPro" id="IPR027474">
    <property type="entry name" value="L-asparaginase_N"/>
</dbReference>
<feature type="chain" id="PRO_5013653538" description="asparaginase" evidence="9">
    <location>
        <begin position="20"/>
        <end position="368"/>
    </location>
</feature>
<keyword evidence="3" id="KW-0378">Hydrolase</keyword>
<evidence type="ECO:0000256" key="7">
    <source>
        <dbReference type="PROSITE-ProRule" id="PRU10099"/>
    </source>
</evidence>
<proteinExistence type="inferred from homology"/>
<dbReference type="PANTHER" id="PTHR11707:SF28">
    <property type="entry name" value="60 KDA LYSOPHOSPHOLIPASE"/>
    <property type="match status" value="1"/>
</dbReference>
<evidence type="ECO:0000256" key="9">
    <source>
        <dbReference type="SAM" id="SignalP"/>
    </source>
</evidence>
<dbReference type="PROSITE" id="PS51732">
    <property type="entry name" value="ASN_GLN_ASE_3"/>
    <property type="match status" value="1"/>
</dbReference>
<evidence type="ECO:0000256" key="6">
    <source>
        <dbReference type="PIRSR" id="PIRSR001220-2"/>
    </source>
</evidence>
<dbReference type="InterPro" id="IPR006034">
    <property type="entry name" value="Asparaginase/glutaminase-like"/>
</dbReference>
<dbReference type="CDD" id="cd08964">
    <property type="entry name" value="L-asparaginase_II"/>
    <property type="match status" value="1"/>
</dbReference>
<dbReference type="EC" id="3.5.1.1" evidence="2"/>
<comment type="catalytic activity">
    <reaction evidence="4">
        <text>L-asparagine + H2O = L-aspartate + NH4(+)</text>
        <dbReference type="Rhea" id="RHEA:21016"/>
        <dbReference type="ChEBI" id="CHEBI:15377"/>
        <dbReference type="ChEBI" id="CHEBI:28938"/>
        <dbReference type="ChEBI" id="CHEBI:29991"/>
        <dbReference type="ChEBI" id="CHEBI:58048"/>
        <dbReference type="EC" id="3.5.1.1"/>
    </reaction>
</comment>
<dbReference type="InterPro" id="IPR036152">
    <property type="entry name" value="Asp/glu_Ase-like_sf"/>
</dbReference>
<dbReference type="EMBL" id="CP134184">
    <property type="protein sequence ID" value="WPA95505.1"/>
    <property type="molecule type" value="Genomic_DNA"/>
</dbReference>
<feature type="domain" description="Asparaginase/glutaminase C-terminal" evidence="11">
    <location>
        <begin position="256"/>
        <end position="361"/>
    </location>
</feature>
<evidence type="ECO:0000256" key="2">
    <source>
        <dbReference type="ARBA" id="ARBA00012920"/>
    </source>
</evidence>
<name>A0A2G5I8Q2_CERBT</name>
<evidence type="ECO:0000259" key="10">
    <source>
        <dbReference type="Pfam" id="PF00710"/>
    </source>
</evidence>
<dbReference type="NCBIfam" id="TIGR00520">
    <property type="entry name" value="asnASE_II"/>
    <property type="match status" value="1"/>
</dbReference>
<dbReference type="PIRSF" id="PIRSF001220">
    <property type="entry name" value="L-ASNase_gatD"/>
    <property type="match status" value="1"/>
</dbReference>
<feature type="binding site" evidence="6">
    <location>
        <position position="99"/>
    </location>
    <ligand>
        <name>substrate</name>
    </ligand>
</feature>
<dbReference type="InterPro" id="IPR040919">
    <property type="entry name" value="Asparaginase_C"/>
</dbReference>
<evidence type="ECO:0000256" key="1">
    <source>
        <dbReference type="ARBA" id="ARBA00010518"/>
    </source>
</evidence>
<sequence>MAGTSRLLLILATTLLAAGFPLSDVAERAVPYDFSSSVNSSLPNVTIFATGGTIASQGTSNTQTVGYSVGLGVQELVDAVPELLNISNINGFQVSNVGSGSINSSILLTLAETITAELSKPEISGVVVTHGTDSLEETAFFLDLVIDSPKPVVVVGAMRPATALSADGPLNLYQAVTLATSANAKGRGAMISLNDRIGSAFYTTKNNANSLDTFFSTEAGQLGFFINQVPHFHYAPSRPIGRKHFDISGLETLPPVDVLYAHQEMEPDLASLAVAGGAKGLVFAGMGAGSLSGAAGEAAEAVFNATQVPIVASHRSSDGFVPADEDDYIIGSGFYNPQKARVLLRLALAKDYTLSEIRNVFALSYPKP</sequence>
<dbReference type="FunFam" id="3.40.50.40:FF:000007">
    <property type="entry name" value="L-asparaginase"/>
    <property type="match status" value="1"/>
</dbReference>
<dbReference type="PANTHER" id="PTHR11707">
    <property type="entry name" value="L-ASPARAGINASE"/>
    <property type="match status" value="1"/>
</dbReference>
<feature type="active site" evidence="7">
    <location>
        <position position="53"/>
    </location>
</feature>
<dbReference type="GO" id="GO:0006530">
    <property type="term" value="P:L-asparagine catabolic process"/>
    <property type="evidence" value="ECO:0007669"/>
    <property type="project" value="UniProtKB-ARBA"/>
</dbReference>
<dbReference type="Pfam" id="PF00710">
    <property type="entry name" value="Asparaginase"/>
    <property type="match status" value="1"/>
</dbReference>
<dbReference type="SUPFAM" id="SSF53774">
    <property type="entry name" value="Glutaminase/Asparaginase"/>
    <property type="match status" value="1"/>
</dbReference>
<keyword evidence="15" id="KW-1185">Reference proteome</keyword>
<dbReference type="EMBL" id="LKMD01000100">
    <property type="protein sequence ID" value="PIB01187.1"/>
    <property type="molecule type" value="Genomic_DNA"/>
</dbReference>
<dbReference type="Pfam" id="PF17763">
    <property type="entry name" value="Asparaginase_C"/>
    <property type="match status" value="1"/>
</dbReference>
<feature type="domain" description="L-asparaginase N-terminal" evidence="10">
    <location>
        <begin position="44"/>
        <end position="236"/>
    </location>
</feature>
<evidence type="ECO:0000313" key="13">
    <source>
        <dbReference type="EMBL" id="WPA95505.1"/>
    </source>
</evidence>
<organism evidence="12 14">
    <name type="scientific">Cercospora beticola</name>
    <name type="common">Sugarbeet leaf spot fungus</name>
    <dbReference type="NCBI Taxonomy" id="122368"/>
    <lineage>
        <taxon>Eukaryota</taxon>
        <taxon>Fungi</taxon>
        <taxon>Dikarya</taxon>
        <taxon>Ascomycota</taxon>
        <taxon>Pezizomycotina</taxon>
        <taxon>Dothideomycetes</taxon>
        <taxon>Dothideomycetidae</taxon>
        <taxon>Mycosphaerellales</taxon>
        <taxon>Mycosphaerellaceae</taxon>
        <taxon>Cercospora</taxon>
    </lineage>
</organism>
<evidence type="ECO:0000313" key="14">
    <source>
        <dbReference type="Proteomes" id="UP000230605"/>
    </source>
</evidence>
<comment type="similarity">
    <text evidence="1 8">Belongs to the asparaginase 1 family.</text>
</comment>
<feature type="active site" description="O-isoaspartyl threonine intermediate" evidence="5">
    <location>
        <position position="53"/>
    </location>
</feature>
<dbReference type="FunFam" id="3.40.50.1170:FF:000001">
    <property type="entry name" value="L-asparaginase 2"/>
    <property type="match status" value="1"/>
</dbReference>
<accession>A0A2G5I8Q2</accession>
<evidence type="ECO:0000256" key="3">
    <source>
        <dbReference type="ARBA" id="ARBA00022801"/>
    </source>
</evidence>
<keyword evidence="9" id="KW-0732">Signal</keyword>
<dbReference type="AlphaFoldDB" id="A0A2G5I8Q2"/>